<dbReference type="Proteomes" id="UP001310248">
    <property type="component" value="Unassembled WGS sequence"/>
</dbReference>
<dbReference type="EMBL" id="JAYDYW010000002">
    <property type="protein sequence ID" value="MEE1672503.1"/>
    <property type="molecule type" value="Genomic_DNA"/>
</dbReference>
<gene>
    <name evidence="2" type="ORF">SNR37_001832</name>
</gene>
<keyword evidence="1" id="KW-0812">Transmembrane</keyword>
<evidence type="ECO:0000256" key="1">
    <source>
        <dbReference type="SAM" id="Phobius"/>
    </source>
</evidence>
<proteinExistence type="predicted"/>
<protein>
    <submittedName>
        <fullName evidence="2">Uncharacterized protein</fullName>
    </submittedName>
</protein>
<keyword evidence="1" id="KW-1133">Transmembrane helix</keyword>
<dbReference type="RefSeq" id="WP_329773886.1">
    <property type="nucleotide sequence ID" value="NZ_JAYDYW010000002.1"/>
</dbReference>
<keyword evidence="3" id="KW-1185">Reference proteome</keyword>
<organism evidence="2 3">
    <name type="scientific">Agarivorans aestuarii</name>
    <dbReference type="NCBI Taxonomy" id="1563703"/>
    <lineage>
        <taxon>Bacteria</taxon>
        <taxon>Pseudomonadati</taxon>
        <taxon>Pseudomonadota</taxon>
        <taxon>Gammaproteobacteria</taxon>
        <taxon>Alteromonadales</taxon>
        <taxon>Alteromonadaceae</taxon>
        <taxon>Agarivorans</taxon>
    </lineage>
</organism>
<feature type="transmembrane region" description="Helical" evidence="1">
    <location>
        <begin position="21"/>
        <end position="45"/>
    </location>
</feature>
<comment type="caution">
    <text evidence="2">The sequence shown here is derived from an EMBL/GenBank/DDBJ whole genome shotgun (WGS) entry which is preliminary data.</text>
</comment>
<keyword evidence="1" id="KW-0472">Membrane</keyword>
<feature type="transmembrane region" description="Helical" evidence="1">
    <location>
        <begin position="57"/>
        <end position="76"/>
    </location>
</feature>
<evidence type="ECO:0000313" key="2">
    <source>
        <dbReference type="EMBL" id="MEE1672503.1"/>
    </source>
</evidence>
<sequence>MKHFPLIVDSKQPSDFRQYMRCIVGGNWLMLVSIVVIISSIIISYPLAQAFSMPMQITAHISTIVFAGVLKVGYVLRCVGFNELGHEVI</sequence>
<reference evidence="3" key="1">
    <citation type="submission" date="2023-07" db="EMBL/GenBank/DDBJ databases">
        <title>Draft genome sequence of Agarivorans aestuarii strain ZMCS4, a CAZymes producing bacteria isolated from the marine brown algae Clodostephus spongiosus.</title>
        <authorList>
            <person name="Lorente B."/>
            <person name="Cabral C."/>
            <person name="Frias J."/>
            <person name="Faria J."/>
            <person name="Toubarro D."/>
        </authorList>
    </citation>
    <scope>NUCLEOTIDE SEQUENCE [LARGE SCALE GENOMIC DNA]</scope>
    <source>
        <strain evidence="3">ZMCS4</strain>
    </source>
</reference>
<evidence type="ECO:0000313" key="3">
    <source>
        <dbReference type="Proteomes" id="UP001310248"/>
    </source>
</evidence>
<accession>A0ABU7FZK6</accession>
<name>A0ABU7FZK6_9ALTE</name>